<evidence type="ECO:0000313" key="3">
    <source>
        <dbReference type="EMBL" id="OAY47096.1"/>
    </source>
</evidence>
<protein>
    <recommendedName>
        <fullName evidence="5">Pentacotripeptide-repeat region of PRORP domain-containing protein</fullName>
    </recommendedName>
</protein>
<dbReference type="InterPro" id="IPR046960">
    <property type="entry name" value="PPR_At4g14850-like_plant"/>
</dbReference>
<feature type="repeat" description="PPR" evidence="2">
    <location>
        <begin position="552"/>
        <end position="582"/>
    </location>
</feature>
<dbReference type="OrthoDB" id="185373at2759"/>
<dbReference type="Pfam" id="PF13041">
    <property type="entry name" value="PPR_2"/>
    <property type="match status" value="6"/>
</dbReference>
<dbReference type="PROSITE" id="PS51375">
    <property type="entry name" value="PPR"/>
    <property type="match status" value="9"/>
</dbReference>
<feature type="repeat" description="PPR" evidence="2">
    <location>
        <begin position="381"/>
        <end position="415"/>
    </location>
</feature>
<dbReference type="SUPFAM" id="SSF48452">
    <property type="entry name" value="TPR-like"/>
    <property type="match status" value="2"/>
</dbReference>
<evidence type="ECO:0000256" key="1">
    <source>
        <dbReference type="ARBA" id="ARBA00022737"/>
    </source>
</evidence>
<organism evidence="3 4">
    <name type="scientific">Manihot esculenta</name>
    <name type="common">Cassava</name>
    <name type="synonym">Jatropha manihot</name>
    <dbReference type="NCBI Taxonomy" id="3983"/>
    <lineage>
        <taxon>Eukaryota</taxon>
        <taxon>Viridiplantae</taxon>
        <taxon>Streptophyta</taxon>
        <taxon>Embryophyta</taxon>
        <taxon>Tracheophyta</taxon>
        <taxon>Spermatophyta</taxon>
        <taxon>Magnoliopsida</taxon>
        <taxon>eudicotyledons</taxon>
        <taxon>Gunneridae</taxon>
        <taxon>Pentapetalae</taxon>
        <taxon>rosids</taxon>
        <taxon>fabids</taxon>
        <taxon>Malpighiales</taxon>
        <taxon>Euphorbiaceae</taxon>
        <taxon>Crotonoideae</taxon>
        <taxon>Manihoteae</taxon>
        <taxon>Manihot</taxon>
    </lineage>
</organism>
<dbReference type="FunFam" id="1.25.40.10:FF:000442">
    <property type="entry name" value="Pentatricopeptide repeat-containing protein At3g49710"/>
    <property type="match status" value="1"/>
</dbReference>
<dbReference type="GO" id="GO:0003723">
    <property type="term" value="F:RNA binding"/>
    <property type="evidence" value="ECO:0007669"/>
    <property type="project" value="InterPro"/>
</dbReference>
<evidence type="ECO:0000313" key="4">
    <source>
        <dbReference type="Proteomes" id="UP000091857"/>
    </source>
</evidence>
<feature type="repeat" description="PPR" evidence="2">
    <location>
        <begin position="618"/>
        <end position="653"/>
    </location>
</feature>
<dbReference type="Pfam" id="PF01535">
    <property type="entry name" value="PPR"/>
    <property type="match status" value="3"/>
</dbReference>
<dbReference type="Pfam" id="PF20431">
    <property type="entry name" value="E_motif"/>
    <property type="match status" value="1"/>
</dbReference>
<dbReference type="NCBIfam" id="TIGR00756">
    <property type="entry name" value="PPR"/>
    <property type="match status" value="12"/>
</dbReference>
<dbReference type="InterPro" id="IPR011990">
    <property type="entry name" value="TPR-like_helical_dom_sf"/>
</dbReference>
<gene>
    <name evidence="3" type="ORF">MANES_06G051800</name>
</gene>
<proteinExistence type="predicted"/>
<dbReference type="PANTHER" id="PTHR47926">
    <property type="entry name" value="PENTATRICOPEPTIDE REPEAT-CONTAINING PROTEIN"/>
    <property type="match status" value="1"/>
</dbReference>
<dbReference type="InterPro" id="IPR046848">
    <property type="entry name" value="E_motif"/>
</dbReference>
<reference evidence="3 4" key="1">
    <citation type="submission" date="2016-02" db="EMBL/GenBank/DDBJ databases">
        <title>WGS assembly of Manihot esculenta.</title>
        <authorList>
            <person name="Bredeson J.V."/>
            <person name="Prochnik S.E."/>
            <person name="Lyons J.B."/>
            <person name="Schmutz J."/>
            <person name="Grimwood J."/>
            <person name="Vrebalov J."/>
            <person name="Bart R.S."/>
            <person name="Amuge T."/>
            <person name="Ferguson M.E."/>
            <person name="Green R."/>
            <person name="Putnam N."/>
            <person name="Stites J."/>
            <person name="Rounsley S."/>
            <person name="Rokhsar D.S."/>
        </authorList>
    </citation>
    <scope>NUCLEOTIDE SEQUENCE [LARGE SCALE GENOMIC DNA]</scope>
    <source>
        <strain evidence="4">cv. AM560-2</strain>
        <tissue evidence="3">Leaf</tissue>
    </source>
</reference>
<feature type="repeat" description="PPR" evidence="2">
    <location>
        <begin position="71"/>
        <end position="105"/>
    </location>
</feature>
<accession>A0A251KLE4</accession>
<dbReference type="AlphaFoldDB" id="A0A251KLE4"/>
<dbReference type="GO" id="GO:0009451">
    <property type="term" value="P:RNA modification"/>
    <property type="evidence" value="ECO:0007669"/>
    <property type="project" value="InterPro"/>
</dbReference>
<dbReference type="FunFam" id="1.25.40.10:FF:000436">
    <property type="entry name" value="Pentatricopeptide repeat-containing protein At5g39350 family"/>
    <property type="match status" value="1"/>
</dbReference>
<name>A0A251KLE4_MANES</name>
<dbReference type="InterPro" id="IPR002885">
    <property type="entry name" value="PPR_rpt"/>
</dbReference>
<keyword evidence="4" id="KW-1185">Reference proteome</keyword>
<keyword evidence="1" id="KW-0677">Repeat</keyword>
<dbReference type="EMBL" id="CM004392">
    <property type="protein sequence ID" value="OAY47097.1"/>
    <property type="molecule type" value="Genomic_DNA"/>
</dbReference>
<evidence type="ECO:0000256" key="2">
    <source>
        <dbReference type="PROSITE-ProRule" id="PRU00708"/>
    </source>
</evidence>
<feature type="repeat" description="PPR" evidence="2">
    <location>
        <begin position="203"/>
        <end position="237"/>
    </location>
</feature>
<dbReference type="FunFam" id="1.25.40.10:FF:000688">
    <property type="entry name" value="Pentatricopeptide repeat-containing protein"/>
    <property type="match status" value="1"/>
</dbReference>
<dbReference type="FunFam" id="1.25.40.10:FF:000285">
    <property type="entry name" value="Pentatricopeptide repeat-containing protein, chloroplastic"/>
    <property type="match status" value="1"/>
</dbReference>
<dbReference type="PANTHER" id="PTHR47926:SF343">
    <property type="entry name" value="PENTACOTRIPEPTIDE-REPEAT REGION OF PRORP DOMAIN-CONTAINING PROTEIN"/>
    <property type="match status" value="1"/>
</dbReference>
<feature type="repeat" description="PPR" evidence="2">
    <location>
        <begin position="482"/>
        <end position="516"/>
    </location>
</feature>
<dbReference type="FunFam" id="1.25.40.10:FF:000090">
    <property type="entry name" value="Pentatricopeptide repeat-containing protein, chloroplastic"/>
    <property type="match status" value="1"/>
</dbReference>
<feature type="repeat" description="PPR" evidence="2">
    <location>
        <begin position="583"/>
        <end position="617"/>
    </location>
</feature>
<feature type="repeat" description="PPR" evidence="2">
    <location>
        <begin position="284"/>
        <end position="318"/>
    </location>
</feature>
<dbReference type="Gene3D" id="1.25.40.10">
    <property type="entry name" value="Tetratricopeptide repeat domain"/>
    <property type="match status" value="6"/>
</dbReference>
<feature type="repeat" description="PPR" evidence="2">
    <location>
        <begin position="172"/>
        <end position="202"/>
    </location>
</feature>
<dbReference type="Proteomes" id="UP000091857">
    <property type="component" value="Chromosome 6"/>
</dbReference>
<dbReference type="EMBL" id="CM004392">
    <property type="protein sequence ID" value="OAY47096.1"/>
    <property type="molecule type" value="Genomic_DNA"/>
</dbReference>
<evidence type="ECO:0008006" key="5">
    <source>
        <dbReference type="Google" id="ProtNLM"/>
    </source>
</evidence>
<sequence>MERKSTLYIANLLQSSIDKKSHLSGKLLHAHICRIGLSTDTFLLNRLIELYFKCNNTDYAHNLFDKMPQKNVYSWNALLCEYCKSGKLETAQKLFAEMPERNTVSWNNLISALVRGRLEREALNVYNKMIQESLVPTHCTLASVLSACGTLLDVGCGRRCHNLAVKIGLQKNVYVSNALLCVYAKCGLVRDAFQLFEEMEERNEVTFTAMIDGFAQTDRVMEALEMFRLMYRRGIRIDSVSLSSVLGVCSRGACGESGFYDGSLANAFGKLLHGLTIRLGFESDLHLCNSLLDMYAKNGDMDRAEEVFANMPEVSVVSWNIMIAGCGQKCNSEKAIEYLQKMLSCRFEPDEVTYINMLAACVKSGDIKTGRQIFDYMACPSTSSWNAILSGYIQVGNHKEAIKLFREMQFLYVKPDRTTLAIILSSCAGMELLEAGKQVHAASQKAAFHNDIYVASGLIGMYSKCGKMDMAKFVFEKMPELDVVCWNSIISGFSLNSLDKEALALFQQMRQNGMSPTHFSYATILSCCAKLSSLFQGRLVHAQIVKEGFMNDVYVGSALIDMYCKCGEVDEARQIFYLMPDKNTVTWNEMIHGYAQTGRGCEAVNLYRSMIESGEKPDEITFVAVLTACSHSGLVDTAVEIFDSMQRDHGLEPVLDHYTCIIDALARAGQFHEAEVLMDKIPYRDDPIVWEVLLSSCTLHSNVRLAKKAAEELIRLDPRNSSPYVLLANIYTSLGRWDDVRAVRGLMSDKEVVKGPGYSWIEHTRGMDSNMVDDNLKLV</sequence>
<dbReference type="Gramene" id="Manes.06G051800.1.v8.1">
    <property type="protein sequence ID" value="Manes.06G051800.1.v8.1.CDS.1"/>
    <property type="gene ID" value="Manes.06G051800.v8.1"/>
</dbReference>